<keyword evidence="2 10" id="KW-0597">Phosphoprotein</keyword>
<keyword evidence="1 10" id="KW-0813">Transport</keyword>
<feature type="transmembrane region" description="Helical" evidence="10">
    <location>
        <begin position="27"/>
        <end position="45"/>
    </location>
</feature>
<evidence type="ECO:0000256" key="4">
    <source>
        <dbReference type="ARBA" id="ARBA00022643"/>
    </source>
</evidence>
<dbReference type="Pfam" id="PF03116">
    <property type="entry name" value="NQR2_RnfD_RnfE"/>
    <property type="match status" value="1"/>
</dbReference>
<dbReference type="EMBL" id="DVMW01000029">
    <property type="protein sequence ID" value="HIU35870.1"/>
    <property type="molecule type" value="Genomic_DNA"/>
</dbReference>
<dbReference type="GO" id="GO:0055085">
    <property type="term" value="P:transmembrane transport"/>
    <property type="evidence" value="ECO:0007669"/>
    <property type="project" value="InterPro"/>
</dbReference>
<dbReference type="InterPro" id="IPR004338">
    <property type="entry name" value="NqrB/RnfD"/>
</dbReference>
<dbReference type="InterPro" id="IPR011303">
    <property type="entry name" value="RnfD_bac"/>
</dbReference>
<reference evidence="11" key="1">
    <citation type="submission" date="2020-10" db="EMBL/GenBank/DDBJ databases">
        <authorList>
            <person name="Gilroy R."/>
        </authorList>
    </citation>
    <scope>NUCLEOTIDE SEQUENCE</scope>
    <source>
        <strain evidence="11">ChiGjej1B1-19959</strain>
    </source>
</reference>
<dbReference type="Proteomes" id="UP000824071">
    <property type="component" value="Unassembled WGS sequence"/>
</dbReference>
<sequence length="342" mass="36235">MSDTTIRENLTVSASPHKRTADTTRGIMLDVILALVPALVLSVVLFGPRALLVTVVSAAACVLFEFLARKVMRRSTTVGDLSAVVTGILLAFNLPSTIPLWMVVIGDAVAIIVAKQFFGGIGQNFVNPAIAGRIVLMASFPVQMSDYPAAFAWRAPEVAAVTSATPLAQFSDLYSAENLQSAMASADLPPLLNMLFGVRGGCLGETCAAALLIGFVYLLIRRVISPTVPLVFVGTVAVIMLIAGKGDFTFVAYQLLSGGLLLGAIFMATDYTTSPVNFKGKLIFAVGCGVVTSLIRIFASLPEGVSFAILLMNILVPHIDRLTTPKPFGTRKEKKQKKEAAA</sequence>
<comment type="cofactor">
    <cofactor evidence="10">
        <name>FMN</name>
        <dbReference type="ChEBI" id="CHEBI:58210"/>
    </cofactor>
</comment>
<keyword evidence="9 10" id="KW-0472">Membrane</keyword>
<protein>
    <recommendedName>
        <fullName evidence="10">Ion-translocating oxidoreductase complex subunit D</fullName>
        <ecNumber evidence="10">7.-.-.-</ecNumber>
    </recommendedName>
    <alternativeName>
        <fullName evidence="10">Rnf electron transport complex subunit D</fullName>
    </alternativeName>
</protein>
<keyword evidence="6 10" id="KW-1278">Translocase</keyword>
<dbReference type="GO" id="GO:0022900">
    <property type="term" value="P:electron transport chain"/>
    <property type="evidence" value="ECO:0007669"/>
    <property type="project" value="UniProtKB-UniRule"/>
</dbReference>
<comment type="function">
    <text evidence="10">Part of a membrane-bound complex that couples electron transfer with translocation of ions across the membrane.</text>
</comment>
<comment type="subunit">
    <text evidence="10">The complex is composed of six subunits: RnfA, RnfB, RnfC, RnfD, RnfE and RnfG.</text>
</comment>
<comment type="similarity">
    <text evidence="10">Belongs to the NqrB/RnfD family.</text>
</comment>
<feature type="transmembrane region" description="Helical" evidence="10">
    <location>
        <begin position="51"/>
        <end position="68"/>
    </location>
</feature>
<feature type="transmembrane region" description="Helical" evidence="10">
    <location>
        <begin position="250"/>
        <end position="269"/>
    </location>
</feature>
<feature type="transmembrane region" description="Helical" evidence="10">
    <location>
        <begin position="227"/>
        <end position="244"/>
    </location>
</feature>
<reference evidence="11" key="2">
    <citation type="journal article" date="2021" name="PeerJ">
        <title>Extensive microbial diversity within the chicken gut microbiome revealed by metagenomics and culture.</title>
        <authorList>
            <person name="Gilroy R."/>
            <person name="Ravi A."/>
            <person name="Getino M."/>
            <person name="Pursley I."/>
            <person name="Horton D.L."/>
            <person name="Alikhan N.F."/>
            <person name="Baker D."/>
            <person name="Gharbi K."/>
            <person name="Hall N."/>
            <person name="Watson M."/>
            <person name="Adriaenssens E.M."/>
            <person name="Foster-Nyarko E."/>
            <person name="Jarju S."/>
            <person name="Secka A."/>
            <person name="Antonio M."/>
            <person name="Oren A."/>
            <person name="Chaudhuri R.R."/>
            <person name="La Ragione R."/>
            <person name="Hildebrand F."/>
            <person name="Pallen M.J."/>
        </authorList>
    </citation>
    <scope>NUCLEOTIDE SEQUENCE</scope>
    <source>
        <strain evidence="11">ChiGjej1B1-19959</strain>
    </source>
</reference>
<keyword evidence="8 10" id="KW-1133">Transmembrane helix</keyword>
<keyword evidence="10" id="KW-1003">Cell membrane</keyword>
<dbReference type="PANTHER" id="PTHR30578">
    <property type="entry name" value="ELECTRON TRANSPORT COMPLEX PROTEIN RNFD"/>
    <property type="match status" value="1"/>
</dbReference>
<evidence type="ECO:0000256" key="1">
    <source>
        <dbReference type="ARBA" id="ARBA00022448"/>
    </source>
</evidence>
<evidence type="ECO:0000256" key="5">
    <source>
        <dbReference type="ARBA" id="ARBA00022692"/>
    </source>
</evidence>
<dbReference type="EC" id="7.-.-.-" evidence="10"/>
<evidence type="ECO:0000256" key="3">
    <source>
        <dbReference type="ARBA" id="ARBA00022630"/>
    </source>
</evidence>
<evidence type="ECO:0000256" key="2">
    <source>
        <dbReference type="ARBA" id="ARBA00022553"/>
    </source>
</evidence>
<dbReference type="AlphaFoldDB" id="A0A9D1IEA7"/>
<keyword evidence="4 10" id="KW-0288">FMN</keyword>
<evidence type="ECO:0000256" key="6">
    <source>
        <dbReference type="ARBA" id="ARBA00022967"/>
    </source>
</evidence>
<gene>
    <name evidence="10" type="primary">rnfD</name>
    <name evidence="11" type="ORF">IAC53_04585</name>
</gene>
<keyword evidence="5 10" id="KW-0812">Transmembrane</keyword>
<name>A0A9D1IEA7_9FIRM</name>
<feature type="transmembrane region" description="Helical" evidence="10">
    <location>
        <begin position="281"/>
        <end position="299"/>
    </location>
</feature>
<organism evidence="11 12">
    <name type="scientific">Candidatus Fimenecus excrementigallinarum</name>
    <dbReference type="NCBI Taxonomy" id="2840816"/>
    <lineage>
        <taxon>Bacteria</taxon>
        <taxon>Bacillati</taxon>
        <taxon>Bacillota</taxon>
        <taxon>Clostridia</taxon>
        <taxon>Candidatus Fimenecus</taxon>
    </lineage>
</organism>
<keyword evidence="7 10" id="KW-0249">Electron transport</keyword>
<feature type="transmembrane region" description="Helical" evidence="10">
    <location>
        <begin position="196"/>
        <end position="220"/>
    </location>
</feature>
<dbReference type="NCBIfam" id="TIGR01946">
    <property type="entry name" value="rnfD"/>
    <property type="match status" value="1"/>
</dbReference>
<evidence type="ECO:0000313" key="11">
    <source>
        <dbReference type="EMBL" id="HIU35870.1"/>
    </source>
</evidence>
<evidence type="ECO:0000256" key="10">
    <source>
        <dbReference type="HAMAP-Rule" id="MF_00462"/>
    </source>
</evidence>
<evidence type="ECO:0000256" key="7">
    <source>
        <dbReference type="ARBA" id="ARBA00022982"/>
    </source>
</evidence>
<dbReference type="PANTHER" id="PTHR30578:SF0">
    <property type="entry name" value="ION-TRANSLOCATING OXIDOREDUCTASE COMPLEX SUBUNIT D"/>
    <property type="match status" value="1"/>
</dbReference>
<dbReference type="HAMAP" id="MF_00462">
    <property type="entry name" value="RsxD_RnfD"/>
    <property type="match status" value="1"/>
</dbReference>
<evidence type="ECO:0000256" key="8">
    <source>
        <dbReference type="ARBA" id="ARBA00022989"/>
    </source>
</evidence>
<keyword evidence="3 10" id="KW-0285">Flavoprotein</keyword>
<evidence type="ECO:0000313" key="12">
    <source>
        <dbReference type="Proteomes" id="UP000824071"/>
    </source>
</evidence>
<comment type="subcellular location">
    <subcellularLocation>
        <location evidence="10">Cell membrane</location>
        <topology evidence="10">Multi-pass membrane protein</topology>
    </subcellularLocation>
</comment>
<feature type="transmembrane region" description="Helical" evidence="10">
    <location>
        <begin position="75"/>
        <end position="92"/>
    </location>
</feature>
<proteinExistence type="inferred from homology"/>
<accession>A0A9D1IEA7</accession>
<comment type="caution">
    <text evidence="11">The sequence shown here is derived from an EMBL/GenBank/DDBJ whole genome shotgun (WGS) entry which is preliminary data.</text>
</comment>
<feature type="modified residue" description="FMN phosphoryl threonine" evidence="10">
    <location>
        <position position="165"/>
    </location>
</feature>
<dbReference type="GO" id="GO:0005886">
    <property type="term" value="C:plasma membrane"/>
    <property type="evidence" value="ECO:0007669"/>
    <property type="project" value="UniProtKB-SubCell"/>
</dbReference>
<evidence type="ECO:0000256" key="9">
    <source>
        <dbReference type="ARBA" id="ARBA00023136"/>
    </source>
</evidence>